<dbReference type="InterPro" id="IPR036388">
    <property type="entry name" value="WH-like_DNA-bd_sf"/>
</dbReference>
<accession>C5AQ22</accession>
<feature type="region of interest" description="Disordered" evidence="1">
    <location>
        <begin position="126"/>
        <end position="164"/>
    </location>
</feature>
<feature type="domain" description="Winged helix DNA-binding" evidence="2">
    <location>
        <begin position="42"/>
        <end position="121"/>
    </location>
</feature>
<dbReference type="STRING" id="272630.MexAM1_META1p4451"/>
<dbReference type="PANTHER" id="PTHR37318:SF1">
    <property type="entry name" value="BSL7504 PROTEIN"/>
    <property type="match status" value="1"/>
</dbReference>
<reference evidence="3 4" key="1">
    <citation type="journal article" date="2009" name="PLoS ONE">
        <title>Methylobacterium genome sequences: a reference blueprint to investigate microbial metabolism of C1 compounds from natural and industrial sources.</title>
        <authorList>
            <person name="Vuilleumier S."/>
            <person name="Chistoserdova L."/>
            <person name="Lee M.-C."/>
            <person name="Bringel F."/>
            <person name="Lajus A."/>
            <person name="Zhou Y."/>
            <person name="Gourion B."/>
            <person name="Barbe V."/>
            <person name="Chang J."/>
            <person name="Cruveiller S."/>
            <person name="Dossat C."/>
            <person name="Gillett W."/>
            <person name="Gruffaz C."/>
            <person name="Haugen E."/>
            <person name="Hourcade E."/>
            <person name="Levy R."/>
            <person name="Mangenot S."/>
            <person name="Muller E."/>
            <person name="Nadalig T."/>
            <person name="Pagni M."/>
            <person name="Penny C."/>
            <person name="Peyraud R."/>
            <person name="Robinson D.G."/>
            <person name="Roche D."/>
            <person name="Rouy Z."/>
            <person name="Saenampechek C."/>
            <person name="Salvignol G."/>
            <person name="Vallenet D."/>
            <person name="Wu Z."/>
            <person name="Marx C.J."/>
            <person name="Vorholt J.A."/>
            <person name="Olson M.V."/>
            <person name="Kaul R."/>
            <person name="Weissenbach J."/>
            <person name="Medigue C."/>
            <person name="Lidstrom M.E."/>
        </authorList>
    </citation>
    <scope>NUCLEOTIDE SEQUENCE [LARGE SCALE GENOMIC DNA]</scope>
    <source>
        <strain evidence="4">ATCC 14718 / DSM 1338 / JCM 2805 / NCIMB 9133 / AM1</strain>
    </source>
</reference>
<gene>
    <name evidence="3" type="ordered locus">MexAM1_META1p4451</name>
</gene>
<evidence type="ECO:0000313" key="3">
    <source>
        <dbReference type="EMBL" id="ACS42082.1"/>
    </source>
</evidence>
<protein>
    <recommendedName>
        <fullName evidence="2">Winged helix DNA-binding domain-containing protein</fullName>
    </recommendedName>
</protein>
<keyword evidence="4" id="KW-1185">Reference proteome</keyword>
<dbReference type="KEGG" id="mea:Mex_1p4451"/>
<dbReference type="Gene3D" id="1.10.10.10">
    <property type="entry name" value="Winged helix-like DNA-binding domain superfamily/Winged helix DNA-binding domain"/>
    <property type="match status" value="1"/>
</dbReference>
<feature type="compositionally biased region" description="Low complexity" evidence="1">
    <location>
        <begin position="126"/>
        <end position="138"/>
    </location>
</feature>
<proteinExistence type="predicted"/>
<dbReference type="Pfam" id="PF13601">
    <property type="entry name" value="HTH_34"/>
    <property type="match status" value="1"/>
</dbReference>
<feature type="region of interest" description="Disordered" evidence="1">
    <location>
        <begin position="1"/>
        <end position="25"/>
    </location>
</feature>
<sequence>MTDRLTDRLTDLPTETPMPTSDRSDARFSYEGLDRIIHERARLSVLTSLVSHPRGLAFPDLKRLCGLTDGNLSRHLAVLQEADLVNLEKGYDQNRPQTLCRLTPSGRTRFLDYLGVLEQVVRDAAQAAGRPQNAAGRPQNAAGRSQAADDRPAGHDRSGLAKPV</sequence>
<dbReference type="eggNOG" id="COG2345">
    <property type="taxonomic scope" value="Bacteria"/>
</dbReference>
<dbReference type="AlphaFoldDB" id="C5AQ22"/>
<evidence type="ECO:0000256" key="1">
    <source>
        <dbReference type="SAM" id="MobiDB-lite"/>
    </source>
</evidence>
<dbReference type="HOGENOM" id="CLU_142189_1_0_5"/>
<feature type="compositionally biased region" description="Basic and acidic residues" evidence="1">
    <location>
        <begin position="147"/>
        <end position="164"/>
    </location>
</feature>
<evidence type="ECO:0000313" key="4">
    <source>
        <dbReference type="Proteomes" id="UP000009081"/>
    </source>
</evidence>
<dbReference type="PANTHER" id="PTHR37318">
    <property type="entry name" value="BSL7504 PROTEIN"/>
    <property type="match status" value="1"/>
</dbReference>
<dbReference type="InterPro" id="IPR036390">
    <property type="entry name" value="WH_DNA-bd_sf"/>
</dbReference>
<evidence type="ECO:0000259" key="2">
    <source>
        <dbReference type="Pfam" id="PF13601"/>
    </source>
</evidence>
<name>C5AQ22_METEA</name>
<dbReference type="EMBL" id="CP001510">
    <property type="protein sequence ID" value="ACS42082.1"/>
    <property type="molecule type" value="Genomic_DNA"/>
</dbReference>
<dbReference type="InterPro" id="IPR027395">
    <property type="entry name" value="WH_DNA-bd_dom"/>
</dbReference>
<dbReference type="Proteomes" id="UP000009081">
    <property type="component" value="Chromosome"/>
</dbReference>
<organism evidence="3 4">
    <name type="scientific">Methylorubrum extorquens (strain ATCC 14718 / DSM 1338 / JCM 2805 / NCIMB 9133 / AM1)</name>
    <name type="common">Methylobacterium extorquens</name>
    <dbReference type="NCBI Taxonomy" id="272630"/>
    <lineage>
        <taxon>Bacteria</taxon>
        <taxon>Pseudomonadati</taxon>
        <taxon>Pseudomonadota</taxon>
        <taxon>Alphaproteobacteria</taxon>
        <taxon>Hyphomicrobiales</taxon>
        <taxon>Methylobacteriaceae</taxon>
        <taxon>Methylorubrum</taxon>
    </lineage>
</organism>
<dbReference type="SUPFAM" id="SSF46785">
    <property type="entry name" value="Winged helix' DNA-binding domain"/>
    <property type="match status" value="1"/>
</dbReference>
<feature type="compositionally biased region" description="Basic and acidic residues" evidence="1">
    <location>
        <begin position="1"/>
        <end position="10"/>
    </location>
</feature>